<sequence>MEENLGSDHNIIRISIPLTTTENHKPRPTAITDWYKSRKEPSPTLNLDSPDEWAQEILAQTEKQTTNINTTPDIPYVDHHILSLWETRRVTPYASLRRGSRQRNLERSPLAEKRTHAQCTQLVERERERREYRAAVGEREGGELRVRSSSADYNADAAGHRPEQEMLRI</sequence>
<reference evidence="1 2" key="1">
    <citation type="journal article" date="2020" name="Cell">
        <title>Large-Scale Comparative Analyses of Tick Genomes Elucidate Their Genetic Diversity and Vector Capacities.</title>
        <authorList>
            <consortium name="Tick Genome and Microbiome Consortium (TIGMIC)"/>
            <person name="Jia N."/>
            <person name="Wang J."/>
            <person name="Shi W."/>
            <person name="Du L."/>
            <person name="Sun Y."/>
            <person name="Zhan W."/>
            <person name="Jiang J.F."/>
            <person name="Wang Q."/>
            <person name="Zhang B."/>
            <person name="Ji P."/>
            <person name="Bell-Sakyi L."/>
            <person name="Cui X.M."/>
            <person name="Yuan T.T."/>
            <person name="Jiang B.G."/>
            <person name="Yang W.F."/>
            <person name="Lam T.T."/>
            <person name="Chang Q.C."/>
            <person name="Ding S.J."/>
            <person name="Wang X.J."/>
            <person name="Zhu J.G."/>
            <person name="Ruan X.D."/>
            <person name="Zhao L."/>
            <person name="Wei J.T."/>
            <person name="Ye R.Z."/>
            <person name="Que T.C."/>
            <person name="Du C.H."/>
            <person name="Zhou Y.H."/>
            <person name="Cheng J.X."/>
            <person name="Dai P.F."/>
            <person name="Guo W.B."/>
            <person name="Han X.H."/>
            <person name="Huang E.J."/>
            <person name="Li L.F."/>
            <person name="Wei W."/>
            <person name="Gao Y.C."/>
            <person name="Liu J.Z."/>
            <person name="Shao H.Z."/>
            <person name="Wang X."/>
            <person name="Wang C.C."/>
            <person name="Yang T.C."/>
            <person name="Huo Q.B."/>
            <person name="Li W."/>
            <person name="Chen H.Y."/>
            <person name="Chen S.E."/>
            <person name="Zhou L.G."/>
            <person name="Ni X.B."/>
            <person name="Tian J.H."/>
            <person name="Sheng Y."/>
            <person name="Liu T."/>
            <person name="Pan Y.S."/>
            <person name="Xia L.Y."/>
            <person name="Li J."/>
            <person name="Zhao F."/>
            <person name="Cao W.C."/>
        </authorList>
    </citation>
    <scope>NUCLEOTIDE SEQUENCE [LARGE SCALE GENOMIC DNA]</scope>
    <source>
        <strain evidence="1">Iper-2018</strain>
    </source>
</reference>
<name>A0AC60NX63_IXOPE</name>
<evidence type="ECO:0000313" key="1">
    <source>
        <dbReference type="EMBL" id="KAG0411733.1"/>
    </source>
</evidence>
<comment type="caution">
    <text evidence="1">The sequence shown here is derived from an EMBL/GenBank/DDBJ whole genome shotgun (WGS) entry which is preliminary data.</text>
</comment>
<gene>
    <name evidence="1" type="ORF">HPB47_011138</name>
</gene>
<proteinExistence type="predicted"/>
<accession>A0AC60NX63</accession>
<dbReference type="EMBL" id="JABSTQ010011408">
    <property type="protein sequence ID" value="KAG0411733.1"/>
    <property type="molecule type" value="Genomic_DNA"/>
</dbReference>
<evidence type="ECO:0000313" key="2">
    <source>
        <dbReference type="Proteomes" id="UP000805193"/>
    </source>
</evidence>
<protein>
    <submittedName>
        <fullName evidence="1">Uncharacterized protein</fullName>
    </submittedName>
</protein>
<organism evidence="1 2">
    <name type="scientific">Ixodes persulcatus</name>
    <name type="common">Taiga tick</name>
    <dbReference type="NCBI Taxonomy" id="34615"/>
    <lineage>
        <taxon>Eukaryota</taxon>
        <taxon>Metazoa</taxon>
        <taxon>Ecdysozoa</taxon>
        <taxon>Arthropoda</taxon>
        <taxon>Chelicerata</taxon>
        <taxon>Arachnida</taxon>
        <taxon>Acari</taxon>
        <taxon>Parasitiformes</taxon>
        <taxon>Ixodida</taxon>
        <taxon>Ixodoidea</taxon>
        <taxon>Ixodidae</taxon>
        <taxon>Ixodinae</taxon>
        <taxon>Ixodes</taxon>
    </lineage>
</organism>
<dbReference type="Proteomes" id="UP000805193">
    <property type="component" value="Unassembled WGS sequence"/>
</dbReference>
<keyword evidence="2" id="KW-1185">Reference proteome</keyword>